<feature type="region of interest" description="Disordered" evidence="1">
    <location>
        <begin position="22"/>
        <end position="62"/>
    </location>
</feature>
<accession>A0AAV9VZU7</accession>
<sequence>MDQLWGDVKLLPRPQFQLEVEVQESNSTAVAPVAPSKRRKTDSNNKRNSKDDGDSCTVTRPSRHITGSASPLVCDASDFWFLHSPGYAKIVKSFPCSHVNGVATTHPVPVVQPISAASSSPLVPSTLLAPTPSVPSTPSDASALLASSTPSASSPLPDSDLPSSIVPDKDINIPIFDLPELNLDFGVDASTIPHYIFERFFERDFSRNSLDLLASPNDLKITQADTATSPPHGSTTNTSHVSPPAQSTCPPTVRQLMRKTPIQLPPMQHILAYQATIQGVEEREHVYYHTANCMFSGMPNFAHDNTHHCPTQKSVPKHIQHNIQQSFPRVMDELKRGEVGINAALSERLQMFYAQDFIDGLHTFRPGEESPGCDYENELEGIRSLGESLLKKDAEKAKGSLNTNVSTENKIPGFDKLQTCPLFTAAINNIFCNRVKELGAEFSAIGKLFIPKYSLLSGVVAETRQMELASIQRRIEIYRMIPYKLFDIGRLDPRNLMYPGQWKYCELVRDINNSGLSSILKYFLYMEADKAQCASMRGDGYHDMAERVDFLDRSASKQMRIGNTLEAHNLRMAANDYRSGAVGFPRDGHCTLYYAGVSLGEFPYVGLEKRIRELRLDLDGPIWREDGDQLVVEGDQCQFVPVVLWSV</sequence>
<reference evidence="2 3" key="1">
    <citation type="submission" date="2023-08" db="EMBL/GenBank/DDBJ databases">
        <authorList>
            <person name="Palmer J.M."/>
        </authorList>
    </citation>
    <scope>NUCLEOTIDE SEQUENCE [LARGE SCALE GENOMIC DNA]</scope>
    <source>
        <strain evidence="2 3">TWF481</strain>
    </source>
</reference>
<feature type="compositionally biased region" description="Low complexity" evidence="1">
    <location>
        <begin position="136"/>
        <end position="163"/>
    </location>
</feature>
<evidence type="ECO:0000313" key="3">
    <source>
        <dbReference type="Proteomes" id="UP001370758"/>
    </source>
</evidence>
<proteinExistence type="predicted"/>
<organism evidence="2 3">
    <name type="scientific">Arthrobotrys musiformis</name>
    <dbReference type="NCBI Taxonomy" id="47236"/>
    <lineage>
        <taxon>Eukaryota</taxon>
        <taxon>Fungi</taxon>
        <taxon>Dikarya</taxon>
        <taxon>Ascomycota</taxon>
        <taxon>Pezizomycotina</taxon>
        <taxon>Orbiliomycetes</taxon>
        <taxon>Orbiliales</taxon>
        <taxon>Orbiliaceae</taxon>
        <taxon>Arthrobotrys</taxon>
    </lineage>
</organism>
<evidence type="ECO:0000313" key="2">
    <source>
        <dbReference type="EMBL" id="KAK6498530.1"/>
    </source>
</evidence>
<evidence type="ECO:0000256" key="1">
    <source>
        <dbReference type="SAM" id="MobiDB-lite"/>
    </source>
</evidence>
<dbReference type="EMBL" id="JAVHJL010000008">
    <property type="protein sequence ID" value="KAK6498530.1"/>
    <property type="molecule type" value="Genomic_DNA"/>
</dbReference>
<comment type="caution">
    <text evidence="2">The sequence shown here is derived from an EMBL/GenBank/DDBJ whole genome shotgun (WGS) entry which is preliminary data.</text>
</comment>
<feature type="region of interest" description="Disordered" evidence="1">
    <location>
        <begin position="223"/>
        <end position="251"/>
    </location>
</feature>
<feature type="compositionally biased region" description="Polar residues" evidence="1">
    <location>
        <begin position="223"/>
        <end position="250"/>
    </location>
</feature>
<dbReference type="AlphaFoldDB" id="A0AAV9VZU7"/>
<protein>
    <submittedName>
        <fullName evidence="2">Uncharacterized protein</fullName>
    </submittedName>
</protein>
<feature type="compositionally biased region" description="Basic and acidic residues" evidence="1">
    <location>
        <begin position="41"/>
        <end position="53"/>
    </location>
</feature>
<dbReference type="Proteomes" id="UP001370758">
    <property type="component" value="Unassembled WGS sequence"/>
</dbReference>
<name>A0AAV9VZU7_9PEZI</name>
<gene>
    <name evidence="2" type="ORF">TWF481_011118</name>
</gene>
<keyword evidence="3" id="KW-1185">Reference proteome</keyword>
<feature type="region of interest" description="Disordered" evidence="1">
    <location>
        <begin position="129"/>
        <end position="163"/>
    </location>
</feature>